<protein>
    <submittedName>
        <fullName evidence="2 3">Uncharacterized protein</fullName>
    </submittedName>
</protein>
<dbReference type="VEuPathDB" id="FungiDB:PTTG_10007"/>
<dbReference type="EnsemblFungi" id="PTTG_10007-t43_1">
    <property type="protein sequence ID" value="PTTG_10007-t43_1-p1"/>
    <property type="gene ID" value="PTTG_10007"/>
</dbReference>
<evidence type="ECO:0000256" key="1">
    <source>
        <dbReference type="SAM" id="MobiDB-lite"/>
    </source>
</evidence>
<dbReference type="Proteomes" id="UP000005240">
    <property type="component" value="Unassembled WGS sequence"/>
</dbReference>
<keyword evidence="4" id="KW-1185">Reference proteome</keyword>
<dbReference type="OrthoDB" id="2500646at2759"/>
<dbReference type="EMBL" id="ADAS02000031">
    <property type="protein sequence ID" value="OAV95181.1"/>
    <property type="molecule type" value="Genomic_DNA"/>
</dbReference>
<organism evidence="2">
    <name type="scientific">Puccinia triticina (isolate 1-1 / race 1 (BBBD))</name>
    <name type="common">Brown leaf rust fungus</name>
    <dbReference type="NCBI Taxonomy" id="630390"/>
    <lineage>
        <taxon>Eukaryota</taxon>
        <taxon>Fungi</taxon>
        <taxon>Dikarya</taxon>
        <taxon>Basidiomycota</taxon>
        <taxon>Pucciniomycotina</taxon>
        <taxon>Pucciniomycetes</taxon>
        <taxon>Pucciniales</taxon>
        <taxon>Pucciniaceae</taxon>
        <taxon>Puccinia</taxon>
    </lineage>
</organism>
<proteinExistence type="predicted"/>
<feature type="compositionally biased region" description="Polar residues" evidence="1">
    <location>
        <begin position="113"/>
        <end position="146"/>
    </location>
</feature>
<evidence type="ECO:0000313" key="3">
    <source>
        <dbReference type="EnsemblFungi" id="PTTG_10007-t43_1-p1"/>
    </source>
</evidence>
<evidence type="ECO:0000313" key="2">
    <source>
        <dbReference type="EMBL" id="OAV95181.1"/>
    </source>
</evidence>
<evidence type="ECO:0000313" key="4">
    <source>
        <dbReference type="Proteomes" id="UP000005240"/>
    </source>
</evidence>
<name>A0A180GRK1_PUCT1</name>
<feature type="compositionally biased region" description="Polar residues" evidence="1">
    <location>
        <begin position="60"/>
        <end position="88"/>
    </location>
</feature>
<reference evidence="2" key="2">
    <citation type="submission" date="2016-05" db="EMBL/GenBank/DDBJ databases">
        <title>Comparative analysis highlights variable genome content of wheat rusts and divergence of the mating loci.</title>
        <authorList>
            <person name="Cuomo C.A."/>
            <person name="Bakkeren G."/>
            <person name="Szabo L."/>
            <person name="Khalil H."/>
            <person name="Joly D."/>
            <person name="Goldberg J."/>
            <person name="Young S."/>
            <person name="Zeng Q."/>
            <person name="Fellers J."/>
        </authorList>
    </citation>
    <scope>NUCLEOTIDE SEQUENCE [LARGE SCALE GENOMIC DNA]</scope>
    <source>
        <strain evidence="2">1-1 BBBD Race 1</strain>
    </source>
</reference>
<feature type="region of interest" description="Disordered" evidence="1">
    <location>
        <begin position="109"/>
        <end position="170"/>
    </location>
</feature>
<gene>
    <name evidence="2" type="ORF">PTTG_10007</name>
</gene>
<reference evidence="3 4" key="3">
    <citation type="journal article" date="2017" name="G3 (Bethesda)">
        <title>Comparative analysis highlights variable genome content of wheat rusts and divergence of the mating loci.</title>
        <authorList>
            <person name="Cuomo C.A."/>
            <person name="Bakkeren G."/>
            <person name="Khalil H.B."/>
            <person name="Panwar V."/>
            <person name="Joly D."/>
            <person name="Linning R."/>
            <person name="Sakthikumar S."/>
            <person name="Song X."/>
            <person name="Adiconis X."/>
            <person name="Fan L."/>
            <person name="Goldberg J.M."/>
            <person name="Levin J.Z."/>
            <person name="Young S."/>
            <person name="Zeng Q."/>
            <person name="Anikster Y."/>
            <person name="Bruce M."/>
            <person name="Wang M."/>
            <person name="Yin C."/>
            <person name="McCallum B."/>
            <person name="Szabo L.J."/>
            <person name="Hulbert S."/>
            <person name="Chen X."/>
            <person name="Fellers J.P."/>
        </authorList>
    </citation>
    <scope>NUCLEOTIDE SEQUENCE</scope>
    <source>
        <strain evidence="4">Isolate 1-1 / race 1 (BBBD)</strain>
        <strain evidence="3">isolate 1-1 / race 1 (BBBD)</strain>
    </source>
</reference>
<feature type="region of interest" description="Disordered" evidence="1">
    <location>
        <begin position="1"/>
        <end position="88"/>
    </location>
</feature>
<accession>A0A180GRK1</accession>
<dbReference type="AlphaFoldDB" id="A0A180GRK1"/>
<reference evidence="3" key="4">
    <citation type="submission" date="2025-05" db="UniProtKB">
        <authorList>
            <consortium name="EnsemblFungi"/>
        </authorList>
    </citation>
    <scope>IDENTIFICATION</scope>
    <source>
        <strain evidence="3">isolate 1-1 / race 1 (BBBD)</strain>
    </source>
</reference>
<reference evidence="2" key="1">
    <citation type="submission" date="2009-11" db="EMBL/GenBank/DDBJ databases">
        <authorList>
            <consortium name="The Broad Institute Genome Sequencing Platform"/>
            <person name="Ward D."/>
            <person name="Feldgarden M."/>
            <person name="Earl A."/>
            <person name="Young S.K."/>
            <person name="Zeng Q."/>
            <person name="Koehrsen M."/>
            <person name="Alvarado L."/>
            <person name="Berlin A."/>
            <person name="Bochicchio J."/>
            <person name="Borenstein D."/>
            <person name="Chapman S.B."/>
            <person name="Chen Z."/>
            <person name="Engels R."/>
            <person name="Freedman E."/>
            <person name="Gellesch M."/>
            <person name="Goldberg J."/>
            <person name="Griggs A."/>
            <person name="Gujja S."/>
            <person name="Heilman E."/>
            <person name="Heiman D."/>
            <person name="Hepburn T."/>
            <person name="Howarth C."/>
            <person name="Jen D."/>
            <person name="Larson L."/>
            <person name="Lewis B."/>
            <person name="Mehta T."/>
            <person name="Park D."/>
            <person name="Pearson M."/>
            <person name="Roberts A."/>
            <person name="Saif S."/>
            <person name="Shea T."/>
            <person name="Shenoy N."/>
            <person name="Sisk P."/>
            <person name="Stolte C."/>
            <person name="Sykes S."/>
            <person name="Thomson T."/>
            <person name="Walk T."/>
            <person name="White J."/>
            <person name="Yandava C."/>
            <person name="Izard J."/>
            <person name="Baranova O.V."/>
            <person name="Blanton J.M."/>
            <person name="Tanner A.C."/>
            <person name="Dewhirst F.E."/>
            <person name="Haas B."/>
            <person name="Nusbaum C."/>
            <person name="Birren B."/>
        </authorList>
    </citation>
    <scope>NUCLEOTIDE SEQUENCE [LARGE SCALE GENOMIC DNA]</scope>
    <source>
        <strain evidence="2">1-1 BBBD Race 1</strain>
    </source>
</reference>
<feature type="compositionally biased region" description="Low complexity" evidence="1">
    <location>
        <begin position="9"/>
        <end position="28"/>
    </location>
</feature>
<sequence>MDVEPSNISSSPLGSASELPAPAPSSSRSKARGSKARMMTVGGNRFEAPSHSIRHKADSFRSSGSRRGNPTATEWLSNSFDDNQMSPRSATKIVDKELASQYNDFGDPFLDADSSNSTMSPLNNTSTAETIPGTATSSEPQTSYTPETAIVAENDPSTAIASPPGSPIAS</sequence>